<dbReference type="AlphaFoldDB" id="A0A3N1Y0H3"/>
<dbReference type="RefSeq" id="WP_123401293.1">
    <property type="nucleotide sequence ID" value="NZ_RJVI01000002.1"/>
</dbReference>
<name>A0A3N1Y0H3_9GAMM</name>
<evidence type="ECO:0000313" key="2">
    <source>
        <dbReference type="EMBL" id="ROR32345.1"/>
    </source>
</evidence>
<sequence>MLPLREHPQRRALAREAHARPYESLQAPVRVSHLALVTGEGGAGADHAHLSTLCEAEGVPTPPREAKHHAVDLGWGRLRWERHTEFSTYTFIVRGGFRDPFGEPPLAAVPRDWLAGLPGELLVALHLAMRPRTAPVPTLEELGEHLAPTAIAGSRVAGGAAYVWSDFRLHADGFGRILVHDRGLRGRQAGRLVQRLLEIETYRMMALLALPLARTHGPALAELDGRLAEVTARLASPGSLEDERALLTDLTAMAAAVERIGAETAYRFGAAAAYHDLVRRRIAELREERIPGLQTIEEFMTRRLEPAMATCRSVNARREEIAERIARAANLLRTRIDIALEEQNRDLLASMDRRARLQLRLQETVEGLSVVVLSYYLVSLVGYAAKAAKAAGLPLDPALATGFAIPVVVGAVGWGIQRMRRRLMREEGRRHP</sequence>
<proteinExistence type="predicted"/>
<keyword evidence="1" id="KW-0472">Membrane</keyword>
<keyword evidence="3" id="KW-1185">Reference proteome</keyword>
<dbReference type="EMBL" id="RJVI01000002">
    <property type="protein sequence ID" value="ROR32345.1"/>
    <property type="molecule type" value="Genomic_DNA"/>
</dbReference>
<gene>
    <name evidence="2" type="ORF">EDC57_1543</name>
</gene>
<feature type="transmembrane region" description="Helical" evidence="1">
    <location>
        <begin position="397"/>
        <end position="416"/>
    </location>
</feature>
<organism evidence="2 3">
    <name type="scientific">Inmirania thermothiophila</name>
    <dbReference type="NCBI Taxonomy" id="1750597"/>
    <lineage>
        <taxon>Bacteria</taxon>
        <taxon>Pseudomonadati</taxon>
        <taxon>Pseudomonadota</taxon>
        <taxon>Gammaproteobacteria</taxon>
        <taxon>Chromatiales</taxon>
        <taxon>Ectothiorhodospiraceae</taxon>
        <taxon>Inmirania</taxon>
    </lineage>
</organism>
<comment type="caution">
    <text evidence="2">The sequence shown here is derived from an EMBL/GenBank/DDBJ whole genome shotgun (WGS) entry which is preliminary data.</text>
</comment>
<evidence type="ECO:0000256" key="1">
    <source>
        <dbReference type="SAM" id="Phobius"/>
    </source>
</evidence>
<dbReference type="Pfam" id="PF11902">
    <property type="entry name" value="DUF3422"/>
    <property type="match status" value="1"/>
</dbReference>
<keyword evidence="1" id="KW-0812">Transmembrane</keyword>
<accession>A0A3N1Y0H3</accession>
<dbReference type="Proteomes" id="UP000276634">
    <property type="component" value="Unassembled WGS sequence"/>
</dbReference>
<dbReference type="OrthoDB" id="9767470at2"/>
<evidence type="ECO:0000313" key="3">
    <source>
        <dbReference type="Proteomes" id="UP000276634"/>
    </source>
</evidence>
<keyword evidence="1" id="KW-1133">Transmembrane helix</keyword>
<dbReference type="InterPro" id="IPR021830">
    <property type="entry name" value="DUF3422"/>
</dbReference>
<protein>
    <submittedName>
        <fullName evidence="2">Putative membrane-anchored protein</fullName>
    </submittedName>
</protein>
<reference evidence="2 3" key="1">
    <citation type="submission" date="2018-11" db="EMBL/GenBank/DDBJ databases">
        <title>Genomic Encyclopedia of Type Strains, Phase IV (KMG-IV): sequencing the most valuable type-strain genomes for metagenomic binning, comparative biology and taxonomic classification.</title>
        <authorList>
            <person name="Goeker M."/>
        </authorList>
    </citation>
    <scope>NUCLEOTIDE SEQUENCE [LARGE SCALE GENOMIC DNA]</scope>
    <source>
        <strain evidence="2 3">DSM 100275</strain>
    </source>
</reference>